<accession>A0ABQ7G9V8</accession>
<proteinExistence type="predicted"/>
<dbReference type="EMBL" id="MU069953">
    <property type="protein sequence ID" value="KAF5831379.1"/>
    <property type="molecule type" value="Genomic_DNA"/>
</dbReference>
<comment type="caution">
    <text evidence="1">The sequence shown here is derived from an EMBL/GenBank/DDBJ whole genome shotgun (WGS) entry which is preliminary data.</text>
</comment>
<keyword evidence="2" id="KW-1185">Reference proteome</keyword>
<evidence type="ECO:0000313" key="1">
    <source>
        <dbReference type="EMBL" id="KAF5831379.1"/>
    </source>
</evidence>
<name>A0ABQ7G9V8_DUNSA</name>
<evidence type="ECO:0000313" key="2">
    <source>
        <dbReference type="Proteomes" id="UP000815325"/>
    </source>
</evidence>
<organism evidence="1 2">
    <name type="scientific">Dunaliella salina</name>
    <name type="common">Green alga</name>
    <name type="synonym">Protococcus salinus</name>
    <dbReference type="NCBI Taxonomy" id="3046"/>
    <lineage>
        <taxon>Eukaryota</taxon>
        <taxon>Viridiplantae</taxon>
        <taxon>Chlorophyta</taxon>
        <taxon>core chlorophytes</taxon>
        <taxon>Chlorophyceae</taxon>
        <taxon>CS clade</taxon>
        <taxon>Chlamydomonadales</taxon>
        <taxon>Dunaliellaceae</taxon>
        <taxon>Dunaliella</taxon>
    </lineage>
</organism>
<sequence length="72" mass="8086">MKCKCAMGQKLLGETILASPPPAWPLSLIPYCAMSLDRVLAKEPALLCFYCYVSLYSIYANVSDFPSRAMFW</sequence>
<protein>
    <submittedName>
        <fullName evidence="1">Uncharacterized protein</fullName>
    </submittedName>
</protein>
<gene>
    <name evidence="1" type="ORF">DUNSADRAFT_13195</name>
</gene>
<reference evidence="1" key="1">
    <citation type="submission" date="2017-08" db="EMBL/GenBank/DDBJ databases">
        <authorList>
            <person name="Polle J.E."/>
            <person name="Barry K."/>
            <person name="Cushman J."/>
            <person name="Schmutz J."/>
            <person name="Tran D."/>
            <person name="Hathwaick L.T."/>
            <person name="Yim W.C."/>
            <person name="Jenkins J."/>
            <person name="Mckie-Krisberg Z.M."/>
            <person name="Prochnik S."/>
            <person name="Lindquist E."/>
            <person name="Dockter R.B."/>
            <person name="Adam C."/>
            <person name="Molina H."/>
            <person name="Bunkerborg J."/>
            <person name="Jin E."/>
            <person name="Buchheim M."/>
            <person name="Magnuson J."/>
        </authorList>
    </citation>
    <scope>NUCLEOTIDE SEQUENCE</scope>
    <source>
        <strain evidence="1">CCAP 19/18</strain>
    </source>
</reference>
<dbReference type="Proteomes" id="UP000815325">
    <property type="component" value="Unassembled WGS sequence"/>
</dbReference>